<proteinExistence type="predicted"/>
<reference evidence="2" key="1">
    <citation type="journal article" date="2022" name="Mol. Ecol. Resour.">
        <title>The genomes of chicory, endive, great burdock and yacon provide insights into Asteraceae palaeo-polyploidization history and plant inulin production.</title>
        <authorList>
            <person name="Fan W."/>
            <person name="Wang S."/>
            <person name="Wang H."/>
            <person name="Wang A."/>
            <person name="Jiang F."/>
            <person name="Liu H."/>
            <person name="Zhao H."/>
            <person name="Xu D."/>
            <person name="Zhang Y."/>
        </authorList>
    </citation>
    <scope>NUCLEOTIDE SEQUENCE [LARGE SCALE GENOMIC DNA]</scope>
    <source>
        <strain evidence="2">cv. Yunnan</strain>
    </source>
</reference>
<comment type="caution">
    <text evidence="1">The sequence shown here is derived from an EMBL/GenBank/DDBJ whole genome shotgun (WGS) entry which is preliminary data.</text>
</comment>
<accession>A0ACB9FYW8</accession>
<sequence length="101" mass="11585">MNRNRCFWEQFLFSSDVVNELKESVAKSNHELVYLYDVNLVDEVWKEARSLPPNKPIRVHELEYAGLDVSTKLSNLRSKLANHGSSAIVILSLCLMKLCGY</sequence>
<reference evidence="1 2" key="2">
    <citation type="journal article" date="2022" name="Mol. Ecol. Resour.">
        <title>The genomes of chicory, endive, great burdock and yacon provide insights into Asteraceae paleo-polyploidization history and plant inulin production.</title>
        <authorList>
            <person name="Fan W."/>
            <person name="Wang S."/>
            <person name="Wang H."/>
            <person name="Wang A."/>
            <person name="Jiang F."/>
            <person name="Liu H."/>
            <person name="Zhao H."/>
            <person name="Xu D."/>
            <person name="Zhang Y."/>
        </authorList>
    </citation>
    <scope>NUCLEOTIDE SEQUENCE [LARGE SCALE GENOMIC DNA]</scope>
    <source>
        <strain evidence="2">cv. Yunnan</strain>
        <tissue evidence="1">Leaves</tissue>
    </source>
</reference>
<protein>
    <submittedName>
        <fullName evidence="1">Uncharacterized protein</fullName>
    </submittedName>
</protein>
<evidence type="ECO:0000313" key="1">
    <source>
        <dbReference type="EMBL" id="KAI3776011.1"/>
    </source>
</evidence>
<keyword evidence="2" id="KW-1185">Reference proteome</keyword>
<dbReference type="EMBL" id="CM042032">
    <property type="protein sequence ID" value="KAI3776011.1"/>
    <property type="molecule type" value="Genomic_DNA"/>
</dbReference>
<dbReference type="Proteomes" id="UP001056120">
    <property type="component" value="Linkage Group LG15"/>
</dbReference>
<evidence type="ECO:0000313" key="2">
    <source>
        <dbReference type="Proteomes" id="UP001056120"/>
    </source>
</evidence>
<name>A0ACB9FYW8_9ASTR</name>
<gene>
    <name evidence="1" type="ORF">L1987_45771</name>
</gene>
<organism evidence="1 2">
    <name type="scientific">Smallanthus sonchifolius</name>
    <dbReference type="NCBI Taxonomy" id="185202"/>
    <lineage>
        <taxon>Eukaryota</taxon>
        <taxon>Viridiplantae</taxon>
        <taxon>Streptophyta</taxon>
        <taxon>Embryophyta</taxon>
        <taxon>Tracheophyta</taxon>
        <taxon>Spermatophyta</taxon>
        <taxon>Magnoliopsida</taxon>
        <taxon>eudicotyledons</taxon>
        <taxon>Gunneridae</taxon>
        <taxon>Pentapetalae</taxon>
        <taxon>asterids</taxon>
        <taxon>campanulids</taxon>
        <taxon>Asterales</taxon>
        <taxon>Asteraceae</taxon>
        <taxon>Asteroideae</taxon>
        <taxon>Heliantheae alliance</taxon>
        <taxon>Millerieae</taxon>
        <taxon>Smallanthus</taxon>
    </lineage>
</organism>